<name>A0A6J5MJ53_9CAUD</name>
<sequence length="118" mass="13175">MSNIEKYTSFISEQVRKGSVAGLRSSTITEAAKEVHGDPDDDSYEHINKIHAHIKKAGHTVHHDDDGEHTKDPHVTAHYEMGDDRKTGKPSGFTIHPKAHGDKKLMSMVSSFHKKYGE</sequence>
<organism evidence="2">
    <name type="scientific">uncultured Caudovirales phage</name>
    <dbReference type="NCBI Taxonomy" id="2100421"/>
    <lineage>
        <taxon>Viruses</taxon>
        <taxon>Duplodnaviria</taxon>
        <taxon>Heunggongvirae</taxon>
        <taxon>Uroviricota</taxon>
        <taxon>Caudoviricetes</taxon>
        <taxon>Peduoviridae</taxon>
        <taxon>Maltschvirus</taxon>
        <taxon>Maltschvirus maltsch</taxon>
    </lineage>
</organism>
<reference evidence="2" key="1">
    <citation type="submission" date="2020-04" db="EMBL/GenBank/DDBJ databases">
        <authorList>
            <person name="Chiriac C."/>
            <person name="Salcher M."/>
            <person name="Ghai R."/>
            <person name="Kavagutti S V."/>
        </authorList>
    </citation>
    <scope>NUCLEOTIDE SEQUENCE</scope>
</reference>
<protein>
    <submittedName>
        <fullName evidence="2">Uncharacterized protein</fullName>
    </submittedName>
</protein>
<dbReference type="EMBL" id="LR796423">
    <property type="protein sequence ID" value="CAB4143639.1"/>
    <property type="molecule type" value="Genomic_DNA"/>
</dbReference>
<accession>A0A6J5MJ53</accession>
<feature type="region of interest" description="Disordered" evidence="1">
    <location>
        <begin position="80"/>
        <end position="100"/>
    </location>
</feature>
<gene>
    <name evidence="2" type="ORF">UFOVP447_197</name>
</gene>
<evidence type="ECO:0000313" key="2">
    <source>
        <dbReference type="EMBL" id="CAB4143639.1"/>
    </source>
</evidence>
<proteinExistence type="predicted"/>
<evidence type="ECO:0000256" key="1">
    <source>
        <dbReference type="SAM" id="MobiDB-lite"/>
    </source>
</evidence>